<sequence length="66" mass="7924">MKAKDLKKLGLQDLIKKEEELRRELLRLRFKKKVEGLPNPMQIRNTRRDLARVLTLIREKELRGEA</sequence>
<evidence type="ECO:0000256" key="5">
    <source>
        <dbReference type="HAMAP-Rule" id="MF_00374"/>
    </source>
</evidence>
<comment type="similarity">
    <text evidence="1 5">Belongs to the universal ribosomal protein uL29 family.</text>
</comment>
<dbReference type="InterPro" id="IPR018254">
    <property type="entry name" value="Ribosomal_uL29_CS"/>
</dbReference>
<gene>
    <name evidence="5 6" type="primary">rpmC</name>
    <name evidence="6" type="ORF">ENO47_05500</name>
</gene>
<dbReference type="GO" id="GO:0006412">
    <property type="term" value="P:translation"/>
    <property type="evidence" value="ECO:0007669"/>
    <property type="project" value="UniProtKB-UniRule"/>
</dbReference>
<dbReference type="GO" id="GO:0003735">
    <property type="term" value="F:structural constituent of ribosome"/>
    <property type="evidence" value="ECO:0007669"/>
    <property type="project" value="InterPro"/>
</dbReference>
<name>A0A7C2ZI78_9AQUI</name>
<dbReference type="GO" id="GO:1990904">
    <property type="term" value="C:ribonucleoprotein complex"/>
    <property type="evidence" value="ECO:0007669"/>
    <property type="project" value="UniProtKB-KW"/>
</dbReference>
<organism evidence="6">
    <name type="scientific">Hydrogenobacter sp</name>
    <dbReference type="NCBI Taxonomy" id="2152829"/>
    <lineage>
        <taxon>Bacteria</taxon>
        <taxon>Pseudomonadati</taxon>
        <taxon>Aquificota</taxon>
        <taxon>Aquificia</taxon>
        <taxon>Aquificales</taxon>
        <taxon>Aquificaceae</taxon>
        <taxon>Hydrogenobacter</taxon>
    </lineage>
</organism>
<protein>
    <recommendedName>
        <fullName evidence="4 5">Large ribosomal subunit protein uL29</fullName>
    </recommendedName>
</protein>
<accession>A0A7C2ZI78</accession>
<dbReference type="InterPro" id="IPR001854">
    <property type="entry name" value="Ribosomal_uL29"/>
</dbReference>
<evidence type="ECO:0000256" key="1">
    <source>
        <dbReference type="ARBA" id="ARBA00009254"/>
    </source>
</evidence>
<evidence type="ECO:0000313" key="6">
    <source>
        <dbReference type="EMBL" id="HEW46107.1"/>
    </source>
</evidence>
<dbReference type="HAMAP" id="MF_00374">
    <property type="entry name" value="Ribosomal_uL29"/>
    <property type="match status" value="1"/>
</dbReference>
<keyword evidence="3 5" id="KW-0687">Ribonucleoprotein</keyword>
<dbReference type="GO" id="GO:0005840">
    <property type="term" value="C:ribosome"/>
    <property type="evidence" value="ECO:0007669"/>
    <property type="project" value="UniProtKB-KW"/>
</dbReference>
<reference evidence="6" key="1">
    <citation type="journal article" date="2020" name="mSystems">
        <title>Genome- and Community-Level Interaction Insights into Carbon Utilization and Element Cycling Functions of Hydrothermarchaeota in Hydrothermal Sediment.</title>
        <authorList>
            <person name="Zhou Z."/>
            <person name="Liu Y."/>
            <person name="Xu W."/>
            <person name="Pan J."/>
            <person name="Luo Z.H."/>
            <person name="Li M."/>
        </authorList>
    </citation>
    <scope>NUCLEOTIDE SEQUENCE [LARGE SCALE GENOMIC DNA]</scope>
    <source>
        <strain evidence="6">SpSt-132</strain>
    </source>
</reference>
<dbReference type="EMBL" id="DSFP01000048">
    <property type="protein sequence ID" value="HEW46107.1"/>
    <property type="molecule type" value="Genomic_DNA"/>
</dbReference>
<comment type="caution">
    <text evidence="6">The sequence shown here is derived from an EMBL/GenBank/DDBJ whole genome shotgun (WGS) entry which is preliminary data.</text>
</comment>
<evidence type="ECO:0000256" key="3">
    <source>
        <dbReference type="ARBA" id="ARBA00023274"/>
    </source>
</evidence>
<dbReference type="InterPro" id="IPR036049">
    <property type="entry name" value="Ribosomal_uL29_sf"/>
</dbReference>
<evidence type="ECO:0000256" key="2">
    <source>
        <dbReference type="ARBA" id="ARBA00022980"/>
    </source>
</evidence>
<keyword evidence="2 5" id="KW-0689">Ribosomal protein</keyword>
<dbReference type="PROSITE" id="PS00579">
    <property type="entry name" value="RIBOSOMAL_L29"/>
    <property type="match status" value="1"/>
</dbReference>
<proteinExistence type="inferred from homology"/>
<dbReference type="Pfam" id="PF00831">
    <property type="entry name" value="Ribosomal_L29"/>
    <property type="match status" value="1"/>
</dbReference>
<dbReference type="Gene3D" id="1.10.287.310">
    <property type="match status" value="1"/>
</dbReference>
<evidence type="ECO:0000256" key="4">
    <source>
        <dbReference type="ARBA" id="ARBA00035204"/>
    </source>
</evidence>
<dbReference type="SUPFAM" id="SSF46561">
    <property type="entry name" value="Ribosomal protein L29 (L29p)"/>
    <property type="match status" value="1"/>
</dbReference>
<dbReference type="AlphaFoldDB" id="A0A7C2ZI78"/>
<dbReference type="NCBIfam" id="TIGR00012">
    <property type="entry name" value="L29"/>
    <property type="match status" value="1"/>
</dbReference>